<evidence type="ECO:0000259" key="3">
    <source>
        <dbReference type="Pfam" id="PF16344"/>
    </source>
</evidence>
<gene>
    <name evidence="4" type="ORF">SAMN04487910_0632</name>
</gene>
<dbReference type="InterPro" id="IPR012373">
    <property type="entry name" value="Ferrdict_sens_TM"/>
</dbReference>
<dbReference type="InterPro" id="IPR032508">
    <property type="entry name" value="FecR_C"/>
</dbReference>
<dbReference type="Pfam" id="PF04773">
    <property type="entry name" value="FecR"/>
    <property type="match status" value="1"/>
</dbReference>
<keyword evidence="1" id="KW-0812">Transmembrane</keyword>
<name>A0A1H7HDL7_AQUAM</name>
<feature type="transmembrane region" description="Helical" evidence="1">
    <location>
        <begin position="81"/>
        <end position="102"/>
    </location>
</feature>
<dbReference type="EMBL" id="FOAB01000001">
    <property type="protein sequence ID" value="SEK48506.1"/>
    <property type="molecule type" value="Genomic_DNA"/>
</dbReference>
<sequence length="307" mass="34984">MENKFTKNNLIARWLDNRLDKDEKEKLDASGELDELKVVLDDIDTWKVKKFDTNAGLEDLNKRKKFIISPTPKKERNISKWLSIAASVAILITGGYFSWNYFSNQTTTINTLIAETKTIELPGGSQITMDALSTISYNEKDWLNDRTIYLTGQAFFDVTKGNSFSVITESGSINVLGTQFNVNSTNNKFEVKCYEGKVNVTYNTDEKILTKGESVSAKENRLFSTSHTTITPEWINGYSKYNQVVLSEIVIDLEKYYTTKIMLPKKYKNLQFTGTLTHKNLKTALQTLFSSMEIEYSIDSNNVVIIK</sequence>
<dbReference type="RefSeq" id="WP_091405439.1">
    <property type="nucleotide sequence ID" value="NZ_FOAB01000001.1"/>
</dbReference>
<dbReference type="Gene3D" id="2.60.120.1440">
    <property type="match status" value="1"/>
</dbReference>
<dbReference type="Proteomes" id="UP000198521">
    <property type="component" value="Unassembled WGS sequence"/>
</dbReference>
<dbReference type="PANTHER" id="PTHR30273:SF2">
    <property type="entry name" value="PROTEIN FECR"/>
    <property type="match status" value="1"/>
</dbReference>
<dbReference type="AlphaFoldDB" id="A0A1H7HDL7"/>
<dbReference type="STRING" id="1038014.SAMN04487910_0632"/>
<dbReference type="Gene3D" id="3.55.50.30">
    <property type="match status" value="1"/>
</dbReference>
<dbReference type="Pfam" id="PF16344">
    <property type="entry name" value="FecR_C"/>
    <property type="match status" value="1"/>
</dbReference>
<evidence type="ECO:0000313" key="5">
    <source>
        <dbReference type="Proteomes" id="UP000198521"/>
    </source>
</evidence>
<keyword evidence="1" id="KW-0472">Membrane</keyword>
<evidence type="ECO:0000256" key="1">
    <source>
        <dbReference type="SAM" id="Phobius"/>
    </source>
</evidence>
<keyword evidence="5" id="KW-1185">Reference proteome</keyword>
<protein>
    <submittedName>
        <fullName evidence="4">FecR family protein</fullName>
    </submittedName>
</protein>
<organism evidence="4 5">
    <name type="scientific">Aquimarina amphilecti</name>
    <dbReference type="NCBI Taxonomy" id="1038014"/>
    <lineage>
        <taxon>Bacteria</taxon>
        <taxon>Pseudomonadati</taxon>
        <taxon>Bacteroidota</taxon>
        <taxon>Flavobacteriia</taxon>
        <taxon>Flavobacteriales</taxon>
        <taxon>Flavobacteriaceae</taxon>
        <taxon>Aquimarina</taxon>
    </lineage>
</organism>
<keyword evidence="1" id="KW-1133">Transmembrane helix</keyword>
<accession>A0A1H7HDL7</accession>
<dbReference type="InterPro" id="IPR006860">
    <property type="entry name" value="FecR"/>
</dbReference>
<proteinExistence type="predicted"/>
<evidence type="ECO:0000313" key="4">
    <source>
        <dbReference type="EMBL" id="SEK48506.1"/>
    </source>
</evidence>
<feature type="domain" description="FecR protein" evidence="2">
    <location>
        <begin position="108"/>
        <end position="199"/>
    </location>
</feature>
<dbReference type="PANTHER" id="PTHR30273">
    <property type="entry name" value="PERIPLASMIC SIGNAL SENSOR AND SIGMA FACTOR ACTIVATOR FECR-RELATED"/>
    <property type="match status" value="1"/>
</dbReference>
<reference evidence="4 5" key="1">
    <citation type="submission" date="2016-10" db="EMBL/GenBank/DDBJ databases">
        <authorList>
            <person name="de Groot N.N."/>
        </authorList>
    </citation>
    <scope>NUCLEOTIDE SEQUENCE [LARGE SCALE GENOMIC DNA]</scope>
    <source>
        <strain evidence="4 5">DSM 25232</strain>
    </source>
</reference>
<dbReference type="GO" id="GO:0016989">
    <property type="term" value="F:sigma factor antagonist activity"/>
    <property type="evidence" value="ECO:0007669"/>
    <property type="project" value="TreeGrafter"/>
</dbReference>
<dbReference type="OrthoDB" id="1097347at2"/>
<evidence type="ECO:0000259" key="2">
    <source>
        <dbReference type="Pfam" id="PF04773"/>
    </source>
</evidence>
<feature type="domain" description="Protein FecR C-terminal" evidence="3">
    <location>
        <begin position="242"/>
        <end position="305"/>
    </location>
</feature>